<evidence type="ECO:0000256" key="1">
    <source>
        <dbReference type="ARBA" id="ARBA00004613"/>
    </source>
</evidence>
<dbReference type="CDD" id="cd14559">
    <property type="entry name" value="PTP_YopH-like"/>
    <property type="match status" value="1"/>
</dbReference>
<comment type="caution">
    <text evidence="10">The sequence shown here is derived from an EMBL/GenBank/DDBJ whole genome shotgun (WGS) entry which is preliminary data.</text>
</comment>
<gene>
    <name evidence="10" type="ORF">G0D16_10220</name>
</gene>
<dbReference type="InterPro" id="IPR037168">
    <property type="entry name" value="YopE_GAP_dom_sf"/>
</dbReference>
<dbReference type="Gene3D" id="3.90.190.10">
    <property type="entry name" value="Protein tyrosine phosphatase superfamily"/>
    <property type="match status" value="1"/>
</dbReference>
<dbReference type="InterPro" id="IPR015203">
    <property type="entry name" value="SptP_N"/>
</dbReference>
<dbReference type="GO" id="GO:0004725">
    <property type="term" value="F:protein tyrosine phosphatase activity"/>
    <property type="evidence" value="ECO:0007669"/>
    <property type="project" value="UniProtKB-EC"/>
</dbReference>
<feature type="domain" description="Tyrosine specific protein phosphatases" evidence="9">
    <location>
        <begin position="433"/>
        <end position="508"/>
    </location>
</feature>
<dbReference type="InterPro" id="IPR011070">
    <property type="entry name" value="Globular_prot_asu/bsu"/>
</dbReference>
<dbReference type="PROSITE" id="PS50055">
    <property type="entry name" value="TYR_PHOSPHATASE_PTP"/>
    <property type="match status" value="1"/>
</dbReference>
<dbReference type="SUPFAM" id="SSF56568">
    <property type="entry name" value="Non-globular alpha+beta subunits of globular proteins"/>
    <property type="match status" value="1"/>
</dbReference>
<dbReference type="PROSITE" id="PS50056">
    <property type="entry name" value="TYR_PHOSPHATASE_2"/>
    <property type="match status" value="1"/>
</dbReference>
<dbReference type="InterPro" id="IPR044899">
    <property type="entry name" value="SptP_N_sf"/>
</dbReference>
<dbReference type="SMART" id="SM00194">
    <property type="entry name" value="PTPc"/>
    <property type="match status" value="1"/>
</dbReference>
<keyword evidence="7" id="KW-0843">Virulence</keyword>
<dbReference type="GO" id="GO:0005615">
    <property type="term" value="C:extracellular space"/>
    <property type="evidence" value="ECO:0007669"/>
    <property type="project" value="InterPro"/>
</dbReference>
<reference evidence="10" key="2">
    <citation type="submission" date="2018-09" db="EMBL/GenBank/DDBJ databases">
        <authorList>
            <consortium name="NCBI Pathogen Detection Project"/>
        </authorList>
    </citation>
    <scope>NUCLEOTIDE SEQUENCE</scope>
    <source>
        <strain evidence="10">2702-77</strain>
    </source>
</reference>
<dbReference type="InterPro" id="IPR000387">
    <property type="entry name" value="Tyr_Pase_dom"/>
</dbReference>
<dbReference type="CDD" id="cd00219">
    <property type="entry name" value="ToxGAP"/>
    <property type="match status" value="1"/>
</dbReference>
<dbReference type="PANTHER" id="PTHR19134">
    <property type="entry name" value="RECEPTOR-TYPE TYROSINE-PROTEIN PHOSPHATASE"/>
    <property type="match status" value="1"/>
</dbReference>
<dbReference type="InterPro" id="IPR029021">
    <property type="entry name" value="Prot-tyrosine_phosphatase-like"/>
</dbReference>
<dbReference type="GO" id="GO:0005096">
    <property type="term" value="F:GTPase activator activity"/>
    <property type="evidence" value="ECO:0007669"/>
    <property type="project" value="UniProtKB-KW"/>
</dbReference>
<dbReference type="PANTHER" id="PTHR19134:SF449">
    <property type="entry name" value="TYROSINE-PROTEIN PHOSPHATASE 1"/>
    <property type="match status" value="1"/>
</dbReference>
<proteinExistence type="predicted"/>
<dbReference type="Pfam" id="PF00102">
    <property type="entry name" value="Y_phosphatase"/>
    <property type="match status" value="1"/>
</dbReference>
<evidence type="ECO:0000259" key="8">
    <source>
        <dbReference type="PROSITE" id="PS50055"/>
    </source>
</evidence>
<organism evidence="10">
    <name type="scientific">Salmonella bongori serovar 44:r:-</name>
    <dbReference type="NCBI Taxonomy" id="1967585"/>
    <lineage>
        <taxon>Bacteria</taxon>
        <taxon>Pseudomonadati</taxon>
        <taxon>Pseudomonadota</taxon>
        <taxon>Gammaproteobacteria</taxon>
        <taxon>Enterobacterales</taxon>
        <taxon>Enterobacteriaceae</taxon>
        <taxon>Salmonella</taxon>
    </lineage>
</organism>
<dbReference type="InterPro" id="IPR016130">
    <property type="entry name" value="Tyr_Pase_AS"/>
</dbReference>
<dbReference type="Pfam" id="PF09119">
    <property type="entry name" value="SicP-binding"/>
    <property type="match status" value="1"/>
</dbReference>
<evidence type="ECO:0000259" key="9">
    <source>
        <dbReference type="PROSITE" id="PS50056"/>
    </source>
</evidence>
<evidence type="ECO:0000256" key="7">
    <source>
        <dbReference type="ARBA" id="ARBA00023026"/>
    </source>
</evidence>
<sequence>MEKPSAIYGGQPYIAKEHSHQAHVAPEKFSSRILTWLGKVPAFKNIDAVRKHAENTKAQEQQKLQQFLHALADKYGQKTVNDVVFMSGINLEKPLTQRLAQQLTDCAERANLGFLNLIKTKEDCGDIVIKGGDTKVVAQRSDSHTEVKQQLLLTITINGLNKVIPELENVDATSLRKNFLDMASGNGLLRKLMTNLQNLNKIPEAKQINDYVTTLKNIQIGAGRFSQWGTCGGVVERWIDKASTHELTQAVKKIHGIAKELKNVTAELEKIEAGASMPQTMSGPTLGLARFAVSSIPINQQTQVKLSDGMPVPVNTLTFDGKPVALAGSYPKNTPDALEAHMKMLLEKECSCLVVLTSEDQMQAKQLPPYFRGSYTFGEVHTNSQKVSSASQGGTVDQYNMQLSCGEKQYTIPVLHVKNWPDHQPLPSTDQLEYLADRVKNSNQNGAPGRSSSDKHLPMIHCLGGVGRTGTMAAALVLKDNPHSNLEQVRADFRDSRNNRMLEDDSQFVQLKAMQAQLLMTTAS</sequence>
<accession>A0A702BMP7</accession>
<dbReference type="EMBL" id="DAAMHO010000010">
    <property type="protein sequence ID" value="HAC6694648.1"/>
    <property type="molecule type" value="Genomic_DNA"/>
</dbReference>
<dbReference type="InterPro" id="IPR014773">
    <property type="entry name" value="YopE_GAP_dom"/>
</dbReference>
<protein>
    <recommendedName>
        <fullName evidence="2">protein-tyrosine-phosphatase</fullName>
        <ecNumber evidence="2">3.1.3.48</ecNumber>
    </recommendedName>
</protein>
<dbReference type="Pfam" id="PF03545">
    <property type="entry name" value="YopE"/>
    <property type="match status" value="1"/>
</dbReference>
<dbReference type="InterPro" id="IPR003546">
    <property type="entry name" value="Tyr_Pase_SptP/YopH"/>
</dbReference>
<reference evidence="10" key="1">
    <citation type="journal article" date="2018" name="Genome Biol.">
        <title>SKESA: strategic k-mer extension for scrupulous assemblies.</title>
        <authorList>
            <person name="Souvorov A."/>
            <person name="Agarwala R."/>
            <person name="Lipman D.J."/>
        </authorList>
    </citation>
    <scope>NUCLEOTIDE SEQUENCE</scope>
    <source>
        <strain evidence="10">2702-77</strain>
    </source>
</reference>
<dbReference type="InterPro" id="IPR000242">
    <property type="entry name" value="PTP_cat"/>
</dbReference>
<evidence type="ECO:0000256" key="5">
    <source>
        <dbReference type="ARBA" id="ARBA00022801"/>
    </source>
</evidence>
<keyword evidence="4" id="KW-0964">Secreted</keyword>
<dbReference type="EC" id="3.1.3.48" evidence="2"/>
<evidence type="ECO:0000256" key="6">
    <source>
        <dbReference type="ARBA" id="ARBA00022912"/>
    </source>
</evidence>
<dbReference type="PROSITE" id="PS00383">
    <property type="entry name" value="TYR_PHOSPHATASE_1"/>
    <property type="match status" value="1"/>
</dbReference>
<dbReference type="Gene3D" id="1.20.120.260">
    <property type="entry name" value="Virulence factor YopE uncharacterised domain"/>
    <property type="match status" value="1"/>
</dbReference>
<keyword evidence="3" id="KW-0343">GTPase activation</keyword>
<comment type="subcellular location">
    <subcellularLocation>
        <location evidence="1">Secreted</location>
    </subcellularLocation>
</comment>
<keyword evidence="6" id="KW-0904">Protein phosphatase</keyword>
<dbReference type="AlphaFoldDB" id="A0A702BMP7"/>
<evidence type="ECO:0000256" key="4">
    <source>
        <dbReference type="ARBA" id="ARBA00022525"/>
    </source>
</evidence>
<dbReference type="InterPro" id="IPR003595">
    <property type="entry name" value="Tyr_Pase_cat"/>
</dbReference>
<dbReference type="SMART" id="SM00404">
    <property type="entry name" value="PTPc_motif"/>
    <property type="match status" value="1"/>
</dbReference>
<dbReference type="SUPFAM" id="SSF47233">
    <property type="entry name" value="Bacterial GAP domain"/>
    <property type="match status" value="1"/>
</dbReference>
<dbReference type="InterPro" id="IPR050348">
    <property type="entry name" value="Protein-Tyr_Phosphatase"/>
</dbReference>
<evidence type="ECO:0000256" key="3">
    <source>
        <dbReference type="ARBA" id="ARBA00022468"/>
    </source>
</evidence>
<name>A0A702BMP7_SALBN</name>
<keyword evidence="5" id="KW-0378">Hydrolase</keyword>
<feature type="domain" description="Tyrosine-protein phosphatase" evidence="8">
    <location>
        <begin position="296"/>
        <end position="474"/>
    </location>
</feature>
<dbReference type="Gene3D" id="4.10.1330.10">
    <property type="entry name" value="non globular Virulence effector SptP domain"/>
    <property type="match status" value="1"/>
</dbReference>
<evidence type="ECO:0000313" key="10">
    <source>
        <dbReference type="EMBL" id="HAC6694648.1"/>
    </source>
</evidence>
<dbReference type="SUPFAM" id="SSF52799">
    <property type="entry name" value="(Phosphotyrosine protein) phosphatases II"/>
    <property type="match status" value="1"/>
</dbReference>
<dbReference type="PRINTS" id="PR01371">
    <property type="entry name" value="BACYPHPHTASE"/>
</dbReference>
<evidence type="ECO:0000256" key="2">
    <source>
        <dbReference type="ARBA" id="ARBA00013064"/>
    </source>
</evidence>